<feature type="region of interest" description="Disordered" evidence="1">
    <location>
        <begin position="98"/>
        <end position="121"/>
    </location>
</feature>
<keyword evidence="4" id="KW-1185">Reference proteome</keyword>
<feature type="signal peptide" evidence="2">
    <location>
        <begin position="1"/>
        <end position="32"/>
    </location>
</feature>
<evidence type="ECO:0000313" key="4">
    <source>
        <dbReference type="Proteomes" id="UP000199214"/>
    </source>
</evidence>
<proteinExistence type="predicted"/>
<evidence type="ECO:0000313" key="3">
    <source>
        <dbReference type="EMBL" id="SEL08667.1"/>
    </source>
</evidence>
<evidence type="ECO:0008006" key="5">
    <source>
        <dbReference type="Google" id="ProtNLM"/>
    </source>
</evidence>
<sequence length="121" mass="12946">MIDPSPPSRTQHRASALILSLLLAACGQPSTATQNVPSNPAANDVAAMKNDIAAVEDRVTRDTLTRRVDDLEKRVGALEVTPEKIDLDLLTQRVQALETKSSVSDLADRPVPRPTPSKAAP</sequence>
<evidence type="ECO:0000256" key="2">
    <source>
        <dbReference type="SAM" id="SignalP"/>
    </source>
</evidence>
<evidence type="ECO:0000256" key="1">
    <source>
        <dbReference type="SAM" id="MobiDB-lite"/>
    </source>
</evidence>
<protein>
    <recommendedName>
        <fullName evidence="5">Murein lipoprotein</fullName>
    </recommendedName>
</protein>
<accession>A0A1H7MDH4</accession>
<organism evidence="3 4">
    <name type="scientific">Sphingomonas palmae</name>
    <dbReference type="NCBI Taxonomy" id="1855283"/>
    <lineage>
        <taxon>Bacteria</taxon>
        <taxon>Pseudomonadati</taxon>
        <taxon>Pseudomonadota</taxon>
        <taxon>Alphaproteobacteria</taxon>
        <taxon>Sphingomonadales</taxon>
        <taxon>Sphingomonadaceae</taxon>
        <taxon>Sphingomonas</taxon>
    </lineage>
</organism>
<dbReference type="STRING" id="1855283.SAMN05216382_1444"/>
<gene>
    <name evidence="3" type="ORF">SAMN05216382_1444</name>
</gene>
<feature type="chain" id="PRO_5011783208" description="Murein lipoprotein" evidence="2">
    <location>
        <begin position="33"/>
        <end position="121"/>
    </location>
</feature>
<dbReference type="EMBL" id="FNZZ01000002">
    <property type="protein sequence ID" value="SEL08667.1"/>
    <property type="molecule type" value="Genomic_DNA"/>
</dbReference>
<keyword evidence="2" id="KW-0732">Signal</keyword>
<reference evidence="4" key="1">
    <citation type="submission" date="2016-10" db="EMBL/GenBank/DDBJ databases">
        <authorList>
            <person name="Varghese N."/>
            <person name="Submissions S."/>
        </authorList>
    </citation>
    <scope>NUCLEOTIDE SEQUENCE [LARGE SCALE GENOMIC DNA]</scope>
    <source>
        <strain evidence="4">JS21-1</strain>
    </source>
</reference>
<dbReference type="Proteomes" id="UP000199214">
    <property type="component" value="Unassembled WGS sequence"/>
</dbReference>
<dbReference type="AlphaFoldDB" id="A0A1H7MDH4"/>
<name>A0A1H7MDH4_9SPHN</name>
<dbReference type="Gene3D" id="1.20.5.340">
    <property type="match status" value="1"/>
</dbReference>